<dbReference type="EMBL" id="QOIP01000006">
    <property type="protein sequence ID" value="RLU21125.1"/>
    <property type="molecule type" value="Genomic_DNA"/>
</dbReference>
<proteinExistence type="predicted"/>
<feature type="domain" description="DUF6570" evidence="1">
    <location>
        <begin position="14"/>
        <end position="92"/>
    </location>
</feature>
<protein>
    <recommendedName>
        <fullName evidence="1">DUF6570 domain-containing protein</fullName>
    </recommendedName>
</protein>
<dbReference type="Pfam" id="PF20209">
    <property type="entry name" value="DUF6570"/>
    <property type="match status" value="1"/>
</dbReference>
<gene>
    <name evidence="2" type="ORF">DMN91_005498</name>
</gene>
<evidence type="ECO:0000259" key="1">
    <source>
        <dbReference type="Pfam" id="PF20209"/>
    </source>
</evidence>
<name>A0A3L8DL05_OOCBI</name>
<dbReference type="Proteomes" id="UP000279307">
    <property type="component" value="Chromosome 6"/>
</dbReference>
<comment type="caution">
    <text evidence="2">The sequence shown here is derived from an EMBL/GenBank/DDBJ whole genome shotgun (WGS) entry which is preliminary data.</text>
</comment>
<reference evidence="2" key="2">
    <citation type="submission" date="2018-07" db="EMBL/GenBank/DDBJ databases">
        <authorList>
            <person name="Mckenzie S.K."/>
            <person name="Kronauer D.J.C."/>
        </authorList>
    </citation>
    <scope>NUCLEOTIDE SEQUENCE</scope>
    <source>
        <strain evidence="2">Clonal line C1</strain>
    </source>
</reference>
<dbReference type="AlphaFoldDB" id="A0A3L8DL05"/>
<reference evidence="2" key="1">
    <citation type="journal article" date="2018" name="Genome Res.">
        <title>The genomic architecture and molecular evolution of ant odorant receptors.</title>
        <authorList>
            <person name="McKenzie S.K."/>
            <person name="Kronauer D.J.C."/>
        </authorList>
    </citation>
    <scope>NUCLEOTIDE SEQUENCE [LARGE SCALE GENOMIC DNA]</scope>
    <source>
        <strain evidence="2">Clonal line C1</strain>
    </source>
</reference>
<evidence type="ECO:0000313" key="2">
    <source>
        <dbReference type="EMBL" id="RLU21125.1"/>
    </source>
</evidence>
<sequence length="136" mass="15769">MGIVMNKNLPHKHMVSKVKGRTFHLPLPMEETLKKICPSNEPINLNHELYILVRGIPTKANIIWEKLVDVKKVWTALIWLKQNNPIYSNITLPTSPESLLHSELQNVEFQEHDSQCYDNEENNIKKTDKALLTQMS</sequence>
<organism evidence="2">
    <name type="scientific">Ooceraea biroi</name>
    <name type="common">Clonal raider ant</name>
    <name type="synonym">Cerapachys biroi</name>
    <dbReference type="NCBI Taxonomy" id="2015173"/>
    <lineage>
        <taxon>Eukaryota</taxon>
        <taxon>Metazoa</taxon>
        <taxon>Ecdysozoa</taxon>
        <taxon>Arthropoda</taxon>
        <taxon>Hexapoda</taxon>
        <taxon>Insecta</taxon>
        <taxon>Pterygota</taxon>
        <taxon>Neoptera</taxon>
        <taxon>Endopterygota</taxon>
        <taxon>Hymenoptera</taxon>
        <taxon>Apocrita</taxon>
        <taxon>Aculeata</taxon>
        <taxon>Formicoidea</taxon>
        <taxon>Formicidae</taxon>
        <taxon>Dorylinae</taxon>
        <taxon>Ooceraea</taxon>
    </lineage>
</organism>
<dbReference type="InterPro" id="IPR046700">
    <property type="entry name" value="DUF6570"/>
</dbReference>
<accession>A0A3L8DL05</accession>